<dbReference type="Proteomes" id="UP000184432">
    <property type="component" value="Unassembled WGS sequence"/>
</dbReference>
<proteinExistence type="predicted"/>
<dbReference type="STRING" id="570521.SAMN04488508_1173"/>
<gene>
    <name evidence="9" type="ORF">SAMN04488508_1173</name>
</gene>
<dbReference type="RefSeq" id="WP_073322076.1">
    <property type="nucleotide sequence ID" value="NZ_FQYP01000017.1"/>
</dbReference>
<organism evidence="9 10">
    <name type="scientific">Aquimarina spongiae</name>
    <dbReference type="NCBI Taxonomy" id="570521"/>
    <lineage>
        <taxon>Bacteria</taxon>
        <taxon>Pseudomonadati</taxon>
        <taxon>Bacteroidota</taxon>
        <taxon>Flavobacteriia</taxon>
        <taxon>Flavobacteriales</taxon>
        <taxon>Flavobacteriaceae</taxon>
        <taxon>Aquimarina</taxon>
    </lineage>
</organism>
<accession>A0A1M6LHT8</accession>
<feature type="domain" description="ABC3 transporter permease C-terminal" evidence="7">
    <location>
        <begin position="283"/>
        <end position="398"/>
    </location>
</feature>
<feature type="transmembrane region" description="Helical" evidence="6">
    <location>
        <begin position="663"/>
        <end position="684"/>
    </location>
</feature>
<dbReference type="EMBL" id="FQYP01000017">
    <property type="protein sequence ID" value="SHJ70723.1"/>
    <property type="molecule type" value="Genomic_DNA"/>
</dbReference>
<name>A0A1M6LHT8_9FLAO</name>
<keyword evidence="10" id="KW-1185">Reference proteome</keyword>
<evidence type="ECO:0000259" key="8">
    <source>
        <dbReference type="Pfam" id="PF12704"/>
    </source>
</evidence>
<comment type="subcellular location">
    <subcellularLocation>
        <location evidence="1">Cell membrane</location>
        <topology evidence="1">Multi-pass membrane protein</topology>
    </subcellularLocation>
</comment>
<evidence type="ECO:0000256" key="6">
    <source>
        <dbReference type="SAM" id="Phobius"/>
    </source>
</evidence>
<dbReference type="InterPro" id="IPR003838">
    <property type="entry name" value="ABC3_permease_C"/>
</dbReference>
<evidence type="ECO:0000256" key="4">
    <source>
        <dbReference type="ARBA" id="ARBA00022989"/>
    </source>
</evidence>
<evidence type="ECO:0000256" key="2">
    <source>
        <dbReference type="ARBA" id="ARBA00022475"/>
    </source>
</evidence>
<keyword evidence="4 6" id="KW-1133">Transmembrane helix</keyword>
<evidence type="ECO:0000259" key="7">
    <source>
        <dbReference type="Pfam" id="PF02687"/>
    </source>
</evidence>
<feature type="transmembrane region" description="Helical" evidence="6">
    <location>
        <begin position="748"/>
        <end position="766"/>
    </location>
</feature>
<dbReference type="OrthoDB" id="5933722at2"/>
<dbReference type="GO" id="GO:0005886">
    <property type="term" value="C:plasma membrane"/>
    <property type="evidence" value="ECO:0007669"/>
    <property type="project" value="UniProtKB-SubCell"/>
</dbReference>
<dbReference type="AlphaFoldDB" id="A0A1M6LHT8"/>
<keyword evidence="2" id="KW-1003">Cell membrane</keyword>
<dbReference type="InterPro" id="IPR025857">
    <property type="entry name" value="MacB_PCD"/>
</dbReference>
<sequence>MISHYLLIFYRTFLKNKSTFFINLLGLSSGLICVFLISLWVNDELSIDKFHEQKDNLYQVMRSIPLDLEGISTGEITPTLLGETIVREIPEVDKAVTATPNEAMTFTYEDNSFNTQGKWTTPDFFNVFSYDLIEGYKDEVLSDKSSVVISSKLARILFNSTDVLGKTVEIKDRGDFVVSGVFQKVDKSSDDFDFLLPIKVLTDKFPSFSDWGNNYPRTYLILNNTNNIEGFNDKITSLIRSKSESQQEASLTAIPYVDKYLHGKFENGVQVGGRIEYVRLFSIVAILILIIACINFMNLSTAKAMRRMKEVGIKKAVGSGRSPLIIQYFFEAILMTLISVVIAIVITYFILPVFNQIADKDLSLDFGPYFMFYLLLVVFITGLLAGSYPALYLSSFSPANVLKGNIKGSLGEVFARKGLVIFQYGISIILITSVLVIYKQIGYVQNKNLGYNRDGLIYFNAEGNVRKHLETYLADVKNIPGVKNASSMYYDFFFYPRTNELEWEGKLPDSKIDFSVLVVNTNFIEMLDMKMKSGRSFTRDHNSDVSRIIFNEKAIDAMNLKDPIGKTIKFRGKEKQIVGVVQNFHFESLYKDITPLFFLLTPENNANSIMVKIDVENQKNIIANLQDHFKEFNPGFPFNYKFVDDEYQSKYASEQRVSVLSQYFAGLAIIISCLGLFGLAAFTAERRLKEIGIRKALGSSNFNIFYLLSIEFIKILVVAIIIATPISYIITKKWLENFSYRIDLEPTYFILAGLLSLFIALFTVGLQITKVARVDPVDCLRDE</sequence>
<dbReference type="InterPro" id="IPR050250">
    <property type="entry name" value="Macrolide_Exporter_MacB"/>
</dbReference>
<feature type="transmembrane region" description="Helical" evidence="6">
    <location>
        <begin position="20"/>
        <end position="41"/>
    </location>
</feature>
<protein>
    <submittedName>
        <fullName evidence="9">ABC-type antimicrobial peptide transport system, permease component</fullName>
    </submittedName>
</protein>
<keyword evidence="5 6" id="KW-0472">Membrane</keyword>
<feature type="domain" description="MacB-like periplasmic core" evidence="8">
    <location>
        <begin position="21"/>
        <end position="237"/>
    </location>
</feature>
<evidence type="ECO:0000313" key="10">
    <source>
        <dbReference type="Proteomes" id="UP000184432"/>
    </source>
</evidence>
<evidence type="ECO:0000256" key="1">
    <source>
        <dbReference type="ARBA" id="ARBA00004651"/>
    </source>
</evidence>
<feature type="transmembrane region" description="Helical" evidence="6">
    <location>
        <begin position="328"/>
        <end position="350"/>
    </location>
</feature>
<feature type="transmembrane region" description="Helical" evidence="6">
    <location>
        <begin position="370"/>
        <end position="393"/>
    </location>
</feature>
<dbReference type="PANTHER" id="PTHR30572">
    <property type="entry name" value="MEMBRANE COMPONENT OF TRANSPORTER-RELATED"/>
    <property type="match status" value="1"/>
</dbReference>
<dbReference type="Pfam" id="PF02687">
    <property type="entry name" value="FtsX"/>
    <property type="match status" value="2"/>
</dbReference>
<feature type="transmembrane region" description="Helical" evidence="6">
    <location>
        <begin position="414"/>
        <end position="438"/>
    </location>
</feature>
<evidence type="ECO:0000313" key="9">
    <source>
        <dbReference type="EMBL" id="SHJ70723.1"/>
    </source>
</evidence>
<feature type="transmembrane region" description="Helical" evidence="6">
    <location>
        <begin position="704"/>
        <end position="728"/>
    </location>
</feature>
<dbReference type="GO" id="GO:0022857">
    <property type="term" value="F:transmembrane transporter activity"/>
    <property type="evidence" value="ECO:0007669"/>
    <property type="project" value="TreeGrafter"/>
</dbReference>
<evidence type="ECO:0000256" key="3">
    <source>
        <dbReference type="ARBA" id="ARBA00022692"/>
    </source>
</evidence>
<reference evidence="10" key="1">
    <citation type="submission" date="2016-11" db="EMBL/GenBank/DDBJ databases">
        <authorList>
            <person name="Varghese N."/>
            <person name="Submissions S."/>
        </authorList>
    </citation>
    <scope>NUCLEOTIDE SEQUENCE [LARGE SCALE GENOMIC DNA]</scope>
    <source>
        <strain evidence="10">DSM 22623</strain>
    </source>
</reference>
<feature type="domain" description="MacB-like periplasmic core" evidence="8">
    <location>
        <begin position="452"/>
        <end position="613"/>
    </location>
</feature>
<feature type="domain" description="ABC3 transporter permease C-terminal" evidence="7">
    <location>
        <begin position="664"/>
        <end position="776"/>
    </location>
</feature>
<evidence type="ECO:0000256" key="5">
    <source>
        <dbReference type="ARBA" id="ARBA00023136"/>
    </source>
</evidence>
<dbReference type="PANTHER" id="PTHR30572:SF18">
    <property type="entry name" value="ABC-TYPE MACROLIDE FAMILY EXPORT SYSTEM PERMEASE COMPONENT 2"/>
    <property type="match status" value="1"/>
</dbReference>
<feature type="transmembrane region" description="Helical" evidence="6">
    <location>
        <begin position="277"/>
        <end position="299"/>
    </location>
</feature>
<dbReference type="Pfam" id="PF12704">
    <property type="entry name" value="MacB_PCD"/>
    <property type="match status" value="2"/>
</dbReference>
<keyword evidence="3 6" id="KW-0812">Transmembrane</keyword>